<organism evidence="1">
    <name type="scientific">Tanacetum cinerariifolium</name>
    <name type="common">Dalmatian daisy</name>
    <name type="synonym">Chrysanthemum cinerariifolium</name>
    <dbReference type="NCBI Taxonomy" id="118510"/>
    <lineage>
        <taxon>Eukaryota</taxon>
        <taxon>Viridiplantae</taxon>
        <taxon>Streptophyta</taxon>
        <taxon>Embryophyta</taxon>
        <taxon>Tracheophyta</taxon>
        <taxon>Spermatophyta</taxon>
        <taxon>Magnoliopsida</taxon>
        <taxon>eudicotyledons</taxon>
        <taxon>Gunneridae</taxon>
        <taxon>Pentapetalae</taxon>
        <taxon>asterids</taxon>
        <taxon>campanulids</taxon>
        <taxon>Asterales</taxon>
        <taxon>Asteraceae</taxon>
        <taxon>Asteroideae</taxon>
        <taxon>Anthemideae</taxon>
        <taxon>Anthemidinae</taxon>
        <taxon>Tanacetum</taxon>
    </lineage>
</organism>
<sequence length="107" mass="12221">MNVIMNSNDHHDNVLPANNNSLDHDTSALAMLKHENDRLMELLISQDLMHTAVNSLAAINDDTSMVQSYVDEYEENLKLQTELAKKNDMMDKAVYNEISNRCSRLKI</sequence>
<reference evidence="1" key="1">
    <citation type="journal article" date="2019" name="Sci. Rep.">
        <title>Draft genome of Tanacetum cinerariifolium, the natural source of mosquito coil.</title>
        <authorList>
            <person name="Yamashiro T."/>
            <person name="Shiraishi A."/>
            <person name="Satake H."/>
            <person name="Nakayama K."/>
        </authorList>
    </citation>
    <scope>NUCLEOTIDE SEQUENCE</scope>
</reference>
<dbReference type="AlphaFoldDB" id="A0A699I9I6"/>
<comment type="caution">
    <text evidence="1">The sequence shown here is derived from an EMBL/GenBank/DDBJ whole genome shotgun (WGS) entry which is preliminary data.</text>
</comment>
<proteinExistence type="predicted"/>
<evidence type="ECO:0000313" key="1">
    <source>
        <dbReference type="EMBL" id="GEZ30683.1"/>
    </source>
</evidence>
<gene>
    <name evidence="1" type="ORF">Tci_502656</name>
</gene>
<feature type="non-terminal residue" evidence="1">
    <location>
        <position position="107"/>
    </location>
</feature>
<protein>
    <submittedName>
        <fullName evidence="1">Uncharacterized protein</fullName>
    </submittedName>
</protein>
<dbReference type="EMBL" id="BKCJ010263484">
    <property type="protein sequence ID" value="GEZ30683.1"/>
    <property type="molecule type" value="Genomic_DNA"/>
</dbReference>
<name>A0A699I9I6_TANCI</name>
<accession>A0A699I9I6</accession>